<comment type="cofactor">
    <cofactor evidence="15">
        <name>Zn(2+)</name>
        <dbReference type="ChEBI" id="CHEBI:29105"/>
    </cofactor>
    <text evidence="15">Binds 1 zinc ion per subunit.</text>
</comment>
<keyword evidence="10 15" id="KW-0234">DNA repair</keyword>
<evidence type="ECO:0000256" key="1">
    <source>
        <dbReference type="ARBA" id="ARBA00001668"/>
    </source>
</evidence>
<feature type="active site" description="Schiff-base intermediate with DNA" evidence="15">
    <location>
        <position position="2"/>
    </location>
</feature>
<name>F0T2Q7_SYNGF</name>
<dbReference type="RefSeq" id="WP_013625323.1">
    <property type="nucleotide sequence ID" value="NC_015172.1"/>
</dbReference>
<comment type="catalytic activity">
    <reaction evidence="14 15">
        <text>2'-deoxyribonucleotide-(2'-deoxyribose 5'-phosphate)-2'-deoxyribonucleotide-DNA = a 3'-end 2'-deoxyribonucleotide-(2,3-dehydro-2,3-deoxyribose 5'-phosphate)-DNA + a 5'-end 5'-phospho-2'-deoxyribonucleoside-DNA + H(+)</text>
        <dbReference type="Rhea" id="RHEA:66592"/>
        <dbReference type="Rhea" id="RHEA-COMP:13180"/>
        <dbReference type="Rhea" id="RHEA-COMP:16897"/>
        <dbReference type="Rhea" id="RHEA-COMP:17067"/>
        <dbReference type="ChEBI" id="CHEBI:15378"/>
        <dbReference type="ChEBI" id="CHEBI:136412"/>
        <dbReference type="ChEBI" id="CHEBI:157695"/>
        <dbReference type="ChEBI" id="CHEBI:167181"/>
        <dbReference type="EC" id="4.2.99.18"/>
    </reaction>
</comment>
<dbReference type="FunFam" id="1.10.8.50:FF:000003">
    <property type="entry name" value="Formamidopyrimidine-DNA glycosylase"/>
    <property type="match status" value="1"/>
</dbReference>
<dbReference type="InterPro" id="IPR015887">
    <property type="entry name" value="DNA_glyclase_Znf_dom_DNA_BS"/>
</dbReference>
<comment type="similarity">
    <text evidence="2 15">Belongs to the FPG family.</text>
</comment>
<feature type="binding site" evidence="15">
    <location>
        <position position="111"/>
    </location>
    <ligand>
        <name>DNA</name>
        <dbReference type="ChEBI" id="CHEBI:16991"/>
    </ligand>
</feature>
<organism evidence="18 19">
    <name type="scientific">Syntrophobotulus glycolicus (strain DSM 8271 / FlGlyR)</name>
    <dbReference type="NCBI Taxonomy" id="645991"/>
    <lineage>
        <taxon>Bacteria</taxon>
        <taxon>Bacillati</taxon>
        <taxon>Bacillota</taxon>
        <taxon>Clostridia</taxon>
        <taxon>Eubacteriales</taxon>
        <taxon>Desulfitobacteriaceae</taxon>
        <taxon>Syntrophobotulus</taxon>
    </lineage>
</organism>
<dbReference type="KEGG" id="sgy:Sgly_2167"/>
<evidence type="ECO:0000259" key="17">
    <source>
        <dbReference type="PROSITE" id="PS51068"/>
    </source>
</evidence>
<dbReference type="GO" id="GO:0006284">
    <property type="term" value="P:base-excision repair"/>
    <property type="evidence" value="ECO:0007669"/>
    <property type="project" value="InterPro"/>
</dbReference>
<dbReference type="Pfam" id="PF06831">
    <property type="entry name" value="H2TH"/>
    <property type="match status" value="1"/>
</dbReference>
<dbReference type="Gene3D" id="1.10.8.50">
    <property type="match status" value="1"/>
</dbReference>
<dbReference type="NCBIfam" id="NF002211">
    <property type="entry name" value="PRK01103.1"/>
    <property type="match status" value="1"/>
</dbReference>
<dbReference type="EMBL" id="CP002547">
    <property type="protein sequence ID" value="ADY56456.1"/>
    <property type="molecule type" value="Genomic_DNA"/>
</dbReference>
<dbReference type="HOGENOM" id="CLU_038423_1_2_9"/>
<keyword evidence="13 15" id="KW-0326">Glycosidase</keyword>
<reference evidence="18 19" key="1">
    <citation type="journal article" date="2011" name="Stand. Genomic Sci.">
        <title>Complete genome sequence of Syntrophobotulus glycolicus type strain (FlGlyR).</title>
        <authorList>
            <person name="Han C."/>
            <person name="Mwirichia R."/>
            <person name="Chertkov O."/>
            <person name="Held B."/>
            <person name="Lapidus A."/>
            <person name="Nolan M."/>
            <person name="Lucas S."/>
            <person name="Hammon N."/>
            <person name="Deshpande S."/>
            <person name="Cheng J.F."/>
            <person name="Tapia R."/>
            <person name="Goodwin L."/>
            <person name="Pitluck S."/>
            <person name="Huntemann M."/>
            <person name="Liolios K."/>
            <person name="Ivanova N."/>
            <person name="Pagani I."/>
            <person name="Mavromatis K."/>
            <person name="Ovchinikova G."/>
            <person name="Pati A."/>
            <person name="Chen A."/>
            <person name="Palaniappan K."/>
            <person name="Land M."/>
            <person name="Hauser L."/>
            <person name="Brambilla E.M."/>
            <person name="Rohde M."/>
            <person name="Spring S."/>
            <person name="Sikorski J."/>
            <person name="Goker M."/>
            <person name="Woyke T."/>
            <person name="Bristow J."/>
            <person name="Eisen J.A."/>
            <person name="Markowitz V."/>
            <person name="Hugenholtz P."/>
            <person name="Kyrpides N.C."/>
            <person name="Klenk H.P."/>
            <person name="Detter J.C."/>
        </authorList>
    </citation>
    <scope>NUCLEOTIDE SEQUENCE [LARGE SCALE GENOMIC DNA]</scope>
    <source>
        <strain evidence="19">DSM 8271 / FlGlyR</strain>
    </source>
</reference>
<dbReference type="PANTHER" id="PTHR22993:SF9">
    <property type="entry name" value="FORMAMIDOPYRIMIDINE-DNA GLYCOSYLASE"/>
    <property type="match status" value="1"/>
</dbReference>
<dbReference type="GO" id="GO:0140078">
    <property type="term" value="F:class I DNA-(apurinic or apyrimidinic site) endonuclease activity"/>
    <property type="evidence" value="ECO:0007669"/>
    <property type="project" value="UniProtKB-EC"/>
</dbReference>
<evidence type="ECO:0000259" key="16">
    <source>
        <dbReference type="PROSITE" id="PS51066"/>
    </source>
</evidence>
<dbReference type="CDD" id="cd08966">
    <property type="entry name" value="EcFpg-like_N"/>
    <property type="match status" value="1"/>
</dbReference>
<evidence type="ECO:0000256" key="2">
    <source>
        <dbReference type="ARBA" id="ARBA00009409"/>
    </source>
</evidence>
<dbReference type="SMART" id="SM00898">
    <property type="entry name" value="Fapy_DNA_glyco"/>
    <property type="match status" value="1"/>
</dbReference>
<evidence type="ECO:0000256" key="5">
    <source>
        <dbReference type="ARBA" id="ARBA00022763"/>
    </source>
</evidence>
<evidence type="ECO:0000256" key="3">
    <source>
        <dbReference type="ARBA" id="ARBA00011245"/>
    </source>
</evidence>
<dbReference type="GO" id="GO:0034039">
    <property type="term" value="F:8-oxo-7,8-dihydroguanine DNA N-glycosylase activity"/>
    <property type="evidence" value="ECO:0007669"/>
    <property type="project" value="TreeGrafter"/>
</dbReference>
<dbReference type="InterPro" id="IPR020629">
    <property type="entry name" value="FPG_Glyclase"/>
</dbReference>
<keyword evidence="4 15" id="KW-0479">Metal-binding</keyword>
<dbReference type="GO" id="GO:0003690">
    <property type="term" value="F:double-stranded DNA binding"/>
    <property type="evidence" value="ECO:0007669"/>
    <property type="project" value="UniProtKB-ARBA"/>
</dbReference>
<accession>F0T2Q7</accession>
<feature type="domain" description="Formamidopyrimidine-DNA glycosylase catalytic" evidence="17">
    <location>
        <begin position="2"/>
        <end position="114"/>
    </location>
</feature>
<dbReference type="EC" id="3.2.2.23" evidence="15"/>
<keyword evidence="12 15" id="KW-0511">Multifunctional enzyme</keyword>
<comment type="catalytic activity">
    <reaction evidence="1 15">
        <text>Hydrolysis of DNA containing ring-opened 7-methylguanine residues, releasing 2,6-diamino-4-hydroxy-5-(N-methyl)formamidopyrimidine.</text>
        <dbReference type="EC" id="3.2.2.23"/>
    </reaction>
</comment>
<gene>
    <name evidence="15" type="primary">mutM</name>
    <name evidence="15" type="synonym">fpg</name>
    <name evidence="18" type="ordered locus">Sgly_2167</name>
</gene>
<dbReference type="PROSITE" id="PS01242">
    <property type="entry name" value="ZF_FPG_1"/>
    <property type="match status" value="1"/>
</dbReference>
<dbReference type="SMART" id="SM01232">
    <property type="entry name" value="H2TH"/>
    <property type="match status" value="1"/>
</dbReference>
<evidence type="ECO:0000256" key="12">
    <source>
        <dbReference type="ARBA" id="ARBA00023268"/>
    </source>
</evidence>
<feature type="binding site" evidence="15">
    <location>
        <position position="93"/>
    </location>
    <ligand>
        <name>DNA</name>
        <dbReference type="ChEBI" id="CHEBI:16991"/>
    </ligand>
</feature>
<protein>
    <recommendedName>
        <fullName evidence="15">Formamidopyrimidine-DNA glycosylase</fullName>
        <shortName evidence="15">Fapy-DNA glycosylase</shortName>
        <ecNumber evidence="15">3.2.2.23</ecNumber>
    </recommendedName>
    <alternativeName>
        <fullName evidence="15">DNA-(apurinic or apyrimidinic site) lyase MutM</fullName>
        <shortName evidence="15">AP lyase MutM</shortName>
        <ecNumber evidence="15">4.2.99.18</ecNumber>
    </alternativeName>
</protein>
<evidence type="ECO:0000313" key="19">
    <source>
        <dbReference type="Proteomes" id="UP000007488"/>
    </source>
</evidence>
<reference evidence="19" key="2">
    <citation type="submission" date="2011-02" db="EMBL/GenBank/DDBJ databases">
        <title>The complete genome of Syntrophobotulus glycolicus DSM 8271.</title>
        <authorList>
            <person name="Lucas S."/>
            <person name="Copeland A."/>
            <person name="Lapidus A."/>
            <person name="Bruce D."/>
            <person name="Goodwin L."/>
            <person name="Pitluck S."/>
            <person name="Kyrpides N."/>
            <person name="Mavromatis K."/>
            <person name="Pagani I."/>
            <person name="Ivanova N."/>
            <person name="Mikhailova N."/>
            <person name="Chertkov O."/>
            <person name="Held B."/>
            <person name="Detter J.C."/>
            <person name="Tapia R."/>
            <person name="Han C."/>
            <person name="Land M."/>
            <person name="Hauser L."/>
            <person name="Markowitz V."/>
            <person name="Cheng J.-F."/>
            <person name="Hugenholtz P."/>
            <person name="Woyke T."/>
            <person name="Wu D."/>
            <person name="Spring S."/>
            <person name="Schroeder M."/>
            <person name="Brambilla E."/>
            <person name="Klenk H.-P."/>
            <person name="Eisen J.A."/>
        </authorList>
    </citation>
    <scope>NUCLEOTIDE SEQUENCE [LARGE SCALE GENOMIC DNA]</scope>
    <source>
        <strain evidence="19">DSM 8271 / FlGlyR</strain>
    </source>
</reference>
<dbReference type="InterPro" id="IPR000214">
    <property type="entry name" value="Znf_DNA_glyclase/AP_lyase"/>
</dbReference>
<keyword evidence="8 15" id="KW-0862">Zinc</keyword>
<dbReference type="Proteomes" id="UP000007488">
    <property type="component" value="Chromosome"/>
</dbReference>
<dbReference type="EC" id="4.2.99.18" evidence="15"/>
<keyword evidence="9 15" id="KW-0238">DNA-binding</keyword>
<feature type="active site" description="Proton donor" evidence="15">
    <location>
        <position position="3"/>
    </location>
</feature>
<dbReference type="InterPro" id="IPR012319">
    <property type="entry name" value="FPG_cat"/>
</dbReference>
<dbReference type="HAMAP" id="MF_00103">
    <property type="entry name" value="Fapy_DNA_glycosyl"/>
    <property type="match status" value="1"/>
</dbReference>
<evidence type="ECO:0000256" key="13">
    <source>
        <dbReference type="ARBA" id="ARBA00023295"/>
    </source>
</evidence>
<sequence>MPELPEVENIRLSLAKNIIGQEIKEFKLFWPDVFVNATDLDPNDLLIGKKVESLGRRGKYLFIHLAGSVTLILHFRMTGKLIYYQGEHEPEKHTHAVFYLENGQIHHSDMRKFGRIQLVETALLGKVPAIAKLGPEPFDERFSIEVFGQRLSGKKSTIKSALLDQETVAGIGNIYADEALFMAGIRPERRTASLKISEVILLYDAIQGALKAGIEAGGTSFRDYRDGDGNKGLFQENLYVYGRAGQNCKVCGSVLGKTKTAGRTTVFCPVCQI</sequence>
<dbReference type="STRING" id="645991.Sgly_2167"/>
<dbReference type="InterPro" id="IPR035937">
    <property type="entry name" value="FPG_N"/>
</dbReference>
<keyword evidence="11 15" id="KW-0456">Lyase</keyword>
<evidence type="ECO:0000256" key="11">
    <source>
        <dbReference type="ARBA" id="ARBA00023239"/>
    </source>
</evidence>
<dbReference type="GO" id="GO:0003684">
    <property type="term" value="F:damaged DNA binding"/>
    <property type="evidence" value="ECO:0007669"/>
    <property type="project" value="InterPro"/>
</dbReference>
<dbReference type="AlphaFoldDB" id="F0T2Q7"/>
<dbReference type="SUPFAM" id="SSF81624">
    <property type="entry name" value="N-terminal domain of MutM-like DNA repair proteins"/>
    <property type="match status" value="1"/>
</dbReference>
<evidence type="ECO:0000256" key="4">
    <source>
        <dbReference type="ARBA" id="ARBA00022723"/>
    </source>
</evidence>
<dbReference type="NCBIfam" id="TIGR00577">
    <property type="entry name" value="fpg"/>
    <property type="match status" value="1"/>
</dbReference>
<feature type="domain" description="FPG-type" evidence="16">
    <location>
        <begin position="239"/>
        <end position="273"/>
    </location>
</feature>
<dbReference type="GO" id="GO:0008270">
    <property type="term" value="F:zinc ion binding"/>
    <property type="evidence" value="ECO:0007669"/>
    <property type="project" value="UniProtKB-UniRule"/>
</dbReference>
<evidence type="ECO:0000256" key="15">
    <source>
        <dbReference type="HAMAP-Rule" id="MF_00103"/>
    </source>
</evidence>
<comment type="function">
    <text evidence="15">Involved in base excision repair of DNA damaged by oxidation or by mutagenic agents. Acts as DNA glycosylase that recognizes and removes damaged bases. Has a preference for oxidized purines, such as 7,8-dihydro-8-oxoguanine (8-oxoG). Has AP (apurinic/apyrimidinic) lyase activity and introduces nicks in the DNA strand. Cleaves the DNA backbone by beta-delta elimination to generate a single-strand break at the site of the removed base with both 3'- and 5'-phosphates.</text>
</comment>
<dbReference type="PROSITE" id="PS51066">
    <property type="entry name" value="ZF_FPG_2"/>
    <property type="match status" value="1"/>
</dbReference>
<evidence type="ECO:0000256" key="6">
    <source>
        <dbReference type="ARBA" id="ARBA00022771"/>
    </source>
</evidence>
<evidence type="ECO:0000256" key="10">
    <source>
        <dbReference type="ARBA" id="ARBA00023204"/>
    </source>
</evidence>
<dbReference type="SUPFAM" id="SSF57716">
    <property type="entry name" value="Glucocorticoid receptor-like (DNA-binding domain)"/>
    <property type="match status" value="1"/>
</dbReference>
<evidence type="ECO:0000256" key="9">
    <source>
        <dbReference type="ARBA" id="ARBA00023125"/>
    </source>
</evidence>
<dbReference type="eggNOG" id="COG0266">
    <property type="taxonomic scope" value="Bacteria"/>
</dbReference>
<evidence type="ECO:0000256" key="7">
    <source>
        <dbReference type="ARBA" id="ARBA00022801"/>
    </source>
</evidence>
<dbReference type="InterPro" id="IPR010979">
    <property type="entry name" value="Ribosomal_uS13-like_H2TH"/>
</dbReference>
<comment type="subunit">
    <text evidence="3 15">Monomer.</text>
</comment>
<evidence type="ECO:0000256" key="8">
    <source>
        <dbReference type="ARBA" id="ARBA00022833"/>
    </source>
</evidence>
<feature type="binding site" evidence="15">
    <location>
        <position position="154"/>
    </location>
    <ligand>
        <name>DNA</name>
        <dbReference type="ChEBI" id="CHEBI:16991"/>
    </ligand>
</feature>
<evidence type="ECO:0000313" key="18">
    <source>
        <dbReference type="EMBL" id="ADY56456.1"/>
    </source>
</evidence>
<keyword evidence="5 15" id="KW-0227">DNA damage</keyword>
<dbReference type="PANTHER" id="PTHR22993">
    <property type="entry name" value="FORMAMIDOPYRIMIDINE-DNA GLYCOSYLASE"/>
    <property type="match status" value="1"/>
</dbReference>
<keyword evidence="6 15" id="KW-0863">Zinc-finger</keyword>
<dbReference type="SUPFAM" id="SSF46946">
    <property type="entry name" value="S13-like H2TH domain"/>
    <property type="match status" value="1"/>
</dbReference>
<dbReference type="PROSITE" id="PS51068">
    <property type="entry name" value="FPG_CAT"/>
    <property type="match status" value="1"/>
</dbReference>
<dbReference type="OrthoDB" id="9800855at2"/>
<dbReference type="InterPro" id="IPR015886">
    <property type="entry name" value="H2TH_FPG"/>
</dbReference>
<evidence type="ECO:0000256" key="14">
    <source>
        <dbReference type="ARBA" id="ARBA00044632"/>
    </source>
</evidence>
<dbReference type="Pfam" id="PF01149">
    <property type="entry name" value="Fapy_DNA_glyco"/>
    <property type="match status" value="1"/>
</dbReference>
<keyword evidence="7 15" id="KW-0378">Hydrolase</keyword>
<proteinExistence type="inferred from homology"/>
<dbReference type="Gene3D" id="3.20.190.10">
    <property type="entry name" value="MutM-like, N-terminal"/>
    <property type="match status" value="1"/>
</dbReference>
<keyword evidence="19" id="KW-1185">Reference proteome</keyword>
<feature type="active site" description="Proton donor; for beta-elimination activity" evidence="15">
    <location>
        <position position="59"/>
    </location>
</feature>
<feature type="active site" description="Proton donor; for delta-elimination activity" evidence="15">
    <location>
        <position position="263"/>
    </location>
</feature>